<evidence type="ECO:0000313" key="4">
    <source>
        <dbReference type="Proteomes" id="UP001595776"/>
    </source>
</evidence>
<dbReference type="PANTHER" id="PTHR31423:SF3">
    <property type="entry name" value="PROLYL-TRNA SYNTHETASE ASSOCIATED DOMAIN-CONTAINING PROTEIN 1-RELATED"/>
    <property type="match status" value="1"/>
</dbReference>
<dbReference type="EMBL" id="JBHSCR010000001">
    <property type="protein sequence ID" value="MFC4346730.1"/>
    <property type="molecule type" value="Genomic_DNA"/>
</dbReference>
<comment type="similarity">
    <text evidence="1">Belongs to the PRORSD1 family.</text>
</comment>
<dbReference type="SUPFAM" id="SSF55826">
    <property type="entry name" value="YbaK/ProRS associated domain"/>
    <property type="match status" value="1"/>
</dbReference>
<dbReference type="PANTHER" id="PTHR31423">
    <property type="entry name" value="YBAK DOMAIN-CONTAINING PROTEIN"/>
    <property type="match status" value="1"/>
</dbReference>
<comment type="caution">
    <text evidence="3">The sequence shown here is derived from an EMBL/GenBank/DDBJ whole genome shotgun (WGS) entry which is preliminary data.</text>
</comment>
<dbReference type="RefSeq" id="WP_068148387.1">
    <property type="nucleotide sequence ID" value="NZ_JBHSCR010000001.1"/>
</dbReference>
<dbReference type="InterPro" id="IPR007214">
    <property type="entry name" value="YbaK/aa-tRNA-synth-assoc-dom"/>
</dbReference>
<reference evidence="4" key="1">
    <citation type="journal article" date="2019" name="Int. J. Syst. Evol. Microbiol.">
        <title>The Global Catalogue of Microorganisms (GCM) 10K type strain sequencing project: providing services to taxonomists for standard genome sequencing and annotation.</title>
        <authorList>
            <consortium name="The Broad Institute Genomics Platform"/>
            <consortium name="The Broad Institute Genome Sequencing Center for Infectious Disease"/>
            <person name="Wu L."/>
            <person name="Ma J."/>
        </authorList>
    </citation>
    <scope>NUCLEOTIDE SEQUENCE [LARGE SCALE GENOMIC DNA]</scope>
    <source>
        <strain evidence="4">CGMCC 1.15304</strain>
    </source>
</reference>
<evidence type="ECO:0000256" key="1">
    <source>
        <dbReference type="ARBA" id="ARBA00010201"/>
    </source>
</evidence>
<dbReference type="CDD" id="cd04335">
    <property type="entry name" value="PrdX_deacylase"/>
    <property type="match status" value="1"/>
</dbReference>
<evidence type="ECO:0000259" key="2">
    <source>
        <dbReference type="Pfam" id="PF04073"/>
    </source>
</evidence>
<name>A0ABV8U6J7_9PROT</name>
<dbReference type="InterPro" id="IPR036754">
    <property type="entry name" value="YbaK/aa-tRNA-synt-asso_dom_sf"/>
</dbReference>
<protein>
    <submittedName>
        <fullName evidence="3">Prolyl-tRNA synthetase associated domain-containing protein</fullName>
    </submittedName>
</protein>
<dbReference type="Gene3D" id="3.90.960.10">
    <property type="entry name" value="YbaK/aminoacyl-tRNA synthetase-associated domain"/>
    <property type="match status" value="1"/>
</dbReference>
<dbReference type="Proteomes" id="UP001595776">
    <property type="component" value="Unassembled WGS sequence"/>
</dbReference>
<dbReference type="Pfam" id="PF04073">
    <property type="entry name" value="tRNA_edit"/>
    <property type="match status" value="1"/>
</dbReference>
<dbReference type="InterPro" id="IPR040285">
    <property type="entry name" value="ProX/PRXD1"/>
</dbReference>
<feature type="domain" description="YbaK/aminoacyl-tRNA synthetase-associated" evidence="2">
    <location>
        <begin position="26"/>
        <end position="158"/>
    </location>
</feature>
<evidence type="ECO:0000313" key="3">
    <source>
        <dbReference type="EMBL" id="MFC4346730.1"/>
    </source>
</evidence>
<accession>A0ABV8U6J7</accession>
<keyword evidence="4" id="KW-1185">Reference proteome</keyword>
<organism evidence="3 4">
    <name type="scientific">Kordiimonas lipolytica</name>
    <dbReference type="NCBI Taxonomy" id="1662421"/>
    <lineage>
        <taxon>Bacteria</taxon>
        <taxon>Pseudomonadati</taxon>
        <taxon>Pseudomonadota</taxon>
        <taxon>Alphaproteobacteria</taxon>
        <taxon>Kordiimonadales</taxon>
        <taxon>Kordiimonadaceae</taxon>
        <taxon>Kordiimonas</taxon>
    </lineage>
</organism>
<gene>
    <name evidence="3" type="ORF">ACFO5Q_02575</name>
</gene>
<sequence>MESPLSEDDLFAFLAGLGIETETYRHAPVFTVEEAQAERAHMPAGGGHCKSLFVRDKKKRRALVMVDENRRVDLKALSGALSMGRLSFGSADSLMDMLGVIPGSVTPFALINARVEDGQEPPMLVALDAAMMAKSPLYYHPLHNAATTAISPDDLVRFIRACGYEPVTVDLDAPEPVSKPASDAKP</sequence>
<proteinExistence type="inferred from homology"/>